<dbReference type="InterPro" id="IPR022413">
    <property type="entry name" value="ATP-guanido_PTrfase_N"/>
</dbReference>
<evidence type="ECO:0000256" key="2">
    <source>
        <dbReference type="ARBA" id="ARBA00022679"/>
    </source>
</evidence>
<dbReference type="Gene3D" id="1.10.135.10">
    <property type="entry name" value="ATP:guanido phosphotransferase, N-terminal domain"/>
    <property type="match status" value="1"/>
</dbReference>
<proteinExistence type="evidence at transcript level"/>
<accession>B0L6Z9</accession>
<dbReference type="SUPFAM" id="SSF55931">
    <property type="entry name" value="Glutamine synthetase/guanido kinase"/>
    <property type="match status" value="1"/>
</dbReference>
<keyword evidence="4 7" id="KW-0418">Kinase</keyword>
<dbReference type="InterPro" id="IPR000749">
    <property type="entry name" value="ATP-guanido_PTrfase"/>
</dbReference>
<evidence type="ECO:0000256" key="4">
    <source>
        <dbReference type="ARBA" id="ARBA00022777"/>
    </source>
</evidence>
<dbReference type="PROSITE" id="PS51510">
    <property type="entry name" value="PHOSPHAGEN_KINASE_C"/>
    <property type="match status" value="1"/>
</dbReference>
<evidence type="ECO:0000256" key="6">
    <source>
        <dbReference type="PROSITE-ProRule" id="PRU00842"/>
    </source>
</evidence>
<dbReference type="GO" id="GO:0046314">
    <property type="term" value="P:phosphocreatine biosynthetic process"/>
    <property type="evidence" value="ECO:0007669"/>
    <property type="project" value="InterPro"/>
</dbReference>
<dbReference type="FunFam" id="3.30.590.10:FF:000002">
    <property type="entry name" value="Creatine kinase S-type, mitochondrial"/>
    <property type="match status" value="1"/>
</dbReference>
<evidence type="ECO:0000259" key="8">
    <source>
        <dbReference type="PROSITE" id="PS51509"/>
    </source>
</evidence>
<dbReference type="Pfam" id="PF00217">
    <property type="entry name" value="ATP-gua_Ptrans"/>
    <property type="match status" value="1"/>
</dbReference>
<dbReference type="GO" id="GO:0004111">
    <property type="term" value="F:creatine kinase activity"/>
    <property type="evidence" value="ECO:0007669"/>
    <property type="project" value="InterPro"/>
</dbReference>
<evidence type="ECO:0000256" key="1">
    <source>
        <dbReference type="ARBA" id="ARBA00006798"/>
    </source>
</evidence>
<dbReference type="GO" id="GO:0005615">
    <property type="term" value="C:extracellular space"/>
    <property type="evidence" value="ECO:0007669"/>
    <property type="project" value="TreeGrafter"/>
</dbReference>
<evidence type="ECO:0000313" key="10">
    <source>
        <dbReference type="EMBL" id="ABN49969.1"/>
    </source>
</evidence>
<reference evidence="10" key="1">
    <citation type="journal article" date="2008" name="J. Mol. Evol.">
        <title>The early evolution of the phosphagen kinases--insights from choanoflagellate and poriferan arginine kinases.</title>
        <authorList>
            <person name="Conejo M."/>
            <person name="Bertin M."/>
            <person name="Pomponi S.A."/>
            <person name="Ellington W.R."/>
        </authorList>
    </citation>
    <scope>NUCLEOTIDE SEQUENCE</scope>
</reference>
<feature type="binding site" evidence="7">
    <location>
        <position position="205"/>
    </location>
    <ligand>
        <name>ATP</name>
        <dbReference type="ChEBI" id="CHEBI:30616"/>
    </ligand>
</feature>
<comment type="similarity">
    <text evidence="1 6">Belongs to the ATP:guanido phosphotransferase family.</text>
</comment>
<protein>
    <submittedName>
        <fullName evidence="10">Arginine kinase</fullName>
    </submittedName>
</protein>
<sequence length="389" mass="43285">MEDTTYSLLLDIHERVKKIERNLGIKPGKKEAYGAGFPSFNEKGRSLLKKYLTIDVYEQLKDKVTPNGFTLERAIQSGVDNQDSGVGLYAGDEDAYTVFAPLFDAVIEDYHGGYKPTDKHVSDMDVSKVHGNPDPTGEDVVSTRIRVGRNIRGLGLPPGTTRSQRREVERVVTKGLSTFTGDLKGKYYPLGKMTEAERKQLVEDHFLFKKGDRFLESAGANRDWPEGRGIFHNEAKSFLVWVNEEDQMRIISMQPGGNVKEVFERLARGINAAEGVVKTSGYEFSYNDHLGFIHSCPTNCGTGMRASVHVKLPNVSKHANFHAWCDKLRLQPRGIHGEHSETEGGVYDISNKERLGKSEVELVQTMIDGVTFLINAEKALAAGKQPPAL</sequence>
<dbReference type="FunFam" id="1.10.135.10:FF:000003">
    <property type="entry name" value="Three-domain arginine kinase"/>
    <property type="match status" value="1"/>
</dbReference>
<feature type="domain" description="Phosphagen kinase N-terminal" evidence="8">
    <location>
        <begin position="29"/>
        <end position="112"/>
    </location>
</feature>
<organism evidence="10">
    <name type="scientific">Monosiga ovata</name>
    <dbReference type="NCBI Taxonomy" id="81526"/>
    <lineage>
        <taxon>Eukaryota</taxon>
        <taxon>Choanoflagellata</taxon>
        <taxon>Craspedida</taxon>
        <taxon>Salpingoecidae</taxon>
        <taxon>Monosiga</taxon>
    </lineage>
</organism>
<dbReference type="SUPFAM" id="SSF48034">
    <property type="entry name" value="Guanido kinase N-terminal domain"/>
    <property type="match status" value="1"/>
</dbReference>
<feature type="binding site" evidence="7">
    <location>
        <position position="249"/>
    </location>
    <ligand>
        <name>ATP</name>
        <dbReference type="ChEBI" id="CHEBI:30616"/>
    </ligand>
</feature>
<feature type="binding site" evidence="7">
    <location>
        <begin position="142"/>
        <end position="146"/>
    </location>
    <ligand>
        <name>ATP</name>
        <dbReference type="ChEBI" id="CHEBI:30616"/>
    </ligand>
</feature>
<dbReference type="CDD" id="cd07931">
    <property type="entry name" value="eukaryotic_phosphagen_kinases"/>
    <property type="match status" value="1"/>
</dbReference>
<dbReference type="EMBL" id="EF394322">
    <property type="protein sequence ID" value="ABN49969.1"/>
    <property type="molecule type" value="mRNA"/>
</dbReference>
<evidence type="ECO:0000259" key="9">
    <source>
        <dbReference type="PROSITE" id="PS51510"/>
    </source>
</evidence>
<dbReference type="PROSITE" id="PS51509">
    <property type="entry name" value="PHOSPHAGEN_KINASE_N"/>
    <property type="match status" value="1"/>
</dbReference>
<dbReference type="InterPro" id="IPR036802">
    <property type="entry name" value="ATP-guanido_PTrfase_N_sf"/>
</dbReference>
<feature type="domain" description="Phosphagen kinase C-terminal" evidence="9">
    <location>
        <begin position="139"/>
        <end position="380"/>
    </location>
</feature>
<evidence type="ECO:0000256" key="3">
    <source>
        <dbReference type="ARBA" id="ARBA00022741"/>
    </source>
</evidence>
<evidence type="ECO:0000256" key="7">
    <source>
        <dbReference type="PROSITE-ProRule" id="PRU00843"/>
    </source>
</evidence>
<keyword evidence="5 7" id="KW-0067">ATP-binding</keyword>
<feature type="binding site" evidence="7">
    <location>
        <begin position="305"/>
        <end position="309"/>
    </location>
    <ligand>
        <name>ATP</name>
        <dbReference type="ChEBI" id="CHEBI:30616"/>
    </ligand>
</feature>
<evidence type="ECO:0000256" key="5">
    <source>
        <dbReference type="ARBA" id="ARBA00022840"/>
    </source>
</evidence>
<dbReference type="InterPro" id="IPR014746">
    <property type="entry name" value="Gln_synth/guanido_kin_cat_dom"/>
</dbReference>
<dbReference type="PANTHER" id="PTHR11547:SF38">
    <property type="entry name" value="ARGININE KINASE 1-RELATED"/>
    <property type="match status" value="1"/>
</dbReference>
<dbReference type="PANTHER" id="PTHR11547">
    <property type="entry name" value="ARGININE OR CREATINE KINASE"/>
    <property type="match status" value="1"/>
</dbReference>
<dbReference type="Gene3D" id="3.30.590.10">
    <property type="entry name" value="Glutamine synthetase/guanido kinase, catalytic domain"/>
    <property type="match status" value="1"/>
</dbReference>
<feature type="binding site" evidence="7">
    <location>
        <begin position="333"/>
        <end position="338"/>
    </location>
    <ligand>
        <name>ATP</name>
        <dbReference type="ChEBI" id="CHEBI:30616"/>
    </ligand>
</feature>
<dbReference type="BRENDA" id="2.7.3.3">
    <property type="organism ID" value="10220"/>
</dbReference>
<dbReference type="Pfam" id="PF02807">
    <property type="entry name" value="ATP-gua_PtransN"/>
    <property type="match status" value="1"/>
</dbReference>
<keyword evidence="2 7" id="KW-0808">Transferase</keyword>
<keyword evidence="3 7" id="KW-0547">Nucleotide-binding</keyword>
<name>B0L6Z9_9EUKA</name>
<dbReference type="AlphaFoldDB" id="B0L6Z9"/>
<dbReference type="InterPro" id="IPR022414">
    <property type="entry name" value="ATP-guanido_PTrfase_cat"/>
</dbReference>
<dbReference type="GO" id="GO:0005524">
    <property type="term" value="F:ATP binding"/>
    <property type="evidence" value="ECO:0007669"/>
    <property type="project" value="UniProtKB-UniRule"/>
</dbReference>